<dbReference type="Pfam" id="PF19649">
    <property type="entry name" value="DUF6152"/>
    <property type="match status" value="1"/>
</dbReference>
<evidence type="ECO:0000313" key="3">
    <source>
        <dbReference type="Proteomes" id="UP000185680"/>
    </source>
</evidence>
<evidence type="ECO:0000313" key="2">
    <source>
        <dbReference type="EMBL" id="AOW14171.1"/>
    </source>
</evidence>
<sequence length="130" mass="14354">MQMPQLIRHCLAGLLLMAAGLSAAFAHHGWRWTDDGRFELTARVEKASLGNPHGVLTMDADGSKWVVEVGQPWRNEQAGLTDSMLAKGATLTVVGKRSANAKEQRMKAERIIIDGKNFDLYPERLPDGKK</sequence>
<name>A0A1D8NYI6_9BURK</name>
<dbReference type="AlphaFoldDB" id="A0A1D8NYI6"/>
<protein>
    <recommendedName>
        <fullName evidence="4">DUF5666 domain-containing protein</fullName>
    </recommendedName>
</protein>
<proteinExistence type="predicted"/>
<evidence type="ECO:0008006" key="4">
    <source>
        <dbReference type="Google" id="ProtNLM"/>
    </source>
</evidence>
<keyword evidence="1" id="KW-0732">Signal</keyword>
<gene>
    <name evidence="2" type="ORF">LPB072_16325</name>
</gene>
<reference evidence="2 3" key="1">
    <citation type="submission" date="2016-10" db="EMBL/GenBank/DDBJ databases">
        <title>Hydorgenophaga sp. LPB0072 isolated from gastropod.</title>
        <authorList>
            <person name="Kim E."/>
            <person name="Yi H."/>
        </authorList>
    </citation>
    <scope>NUCLEOTIDE SEQUENCE [LARGE SCALE GENOMIC DNA]</scope>
    <source>
        <strain evidence="2 3">LPB0072</strain>
    </source>
</reference>
<organism evidence="2 3">
    <name type="scientific">Hydrogenophaga crassostreae</name>
    <dbReference type="NCBI Taxonomy" id="1763535"/>
    <lineage>
        <taxon>Bacteria</taxon>
        <taxon>Pseudomonadati</taxon>
        <taxon>Pseudomonadota</taxon>
        <taxon>Betaproteobacteria</taxon>
        <taxon>Burkholderiales</taxon>
        <taxon>Comamonadaceae</taxon>
        <taxon>Hydrogenophaga</taxon>
    </lineage>
</organism>
<dbReference type="STRING" id="1763535.LPB072_16325"/>
<dbReference type="KEGG" id="hyl:LPB072_16325"/>
<feature type="signal peptide" evidence="1">
    <location>
        <begin position="1"/>
        <end position="26"/>
    </location>
</feature>
<accession>A0A1D8NYI6</accession>
<evidence type="ECO:0000256" key="1">
    <source>
        <dbReference type="SAM" id="SignalP"/>
    </source>
</evidence>
<dbReference type="Proteomes" id="UP000185680">
    <property type="component" value="Chromosome"/>
</dbReference>
<dbReference type="RefSeq" id="WP_066087558.1">
    <property type="nucleotide sequence ID" value="NZ_CP017476.1"/>
</dbReference>
<dbReference type="EMBL" id="CP017476">
    <property type="protein sequence ID" value="AOW14171.1"/>
    <property type="molecule type" value="Genomic_DNA"/>
</dbReference>
<feature type="chain" id="PRO_5009110789" description="DUF5666 domain-containing protein" evidence="1">
    <location>
        <begin position="27"/>
        <end position="130"/>
    </location>
</feature>
<dbReference type="InterPro" id="IPR046150">
    <property type="entry name" value="DUF6152"/>
</dbReference>